<sequence>MKSSHCFLDAITSVVGEYQDPRPMLLGVWEADFVIKEQKITYFSDAINHDEYLERLNRLYGECAEHWYDYEQSKPNNLEILQELLHSKQDEEYLVQVDLFYLPYEIRSYQKKHMPHFIRLVKEEERFLVTDPFLDFCGEVDEKDLEDAFLLNELGGGIKLKTSNLKAPSEDEISKIFNSVFRTDNRLVTESLRVVKEGAKDRTILREGFLEIGILGKRKLSYLAAFSLFNRRTPEIENAIIMLSKGWTHLGFLAIKASMAKMKLDIDPLLQKLHQLEQSEHEIKMNLKQSYEEWMNHVSV</sequence>
<dbReference type="Pfam" id="PF19468">
    <property type="entry name" value="DUF6005"/>
    <property type="match status" value="1"/>
</dbReference>
<protein>
    <recommendedName>
        <fullName evidence="3">Butirosin biosynthesis protein H N-terminal domain-containing protein</fullName>
    </recommendedName>
</protein>
<gene>
    <name evidence="1" type="ORF">H9648_01750</name>
</gene>
<evidence type="ECO:0000313" key="1">
    <source>
        <dbReference type="EMBL" id="MBD7962760.1"/>
    </source>
</evidence>
<reference evidence="1 2" key="1">
    <citation type="submission" date="2020-08" db="EMBL/GenBank/DDBJ databases">
        <title>A Genomic Blueprint of the Chicken Gut Microbiome.</title>
        <authorList>
            <person name="Gilroy R."/>
            <person name="Ravi A."/>
            <person name="Getino M."/>
            <person name="Pursley I."/>
            <person name="Horton D.L."/>
            <person name="Alikhan N.-F."/>
            <person name="Baker D."/>
            <person name="Gharbi K."/>
            <person name="Hall N."/>
            <person name="Watson M."/>
            <person name="Adriaenssens E.M."/>
            <person name="Foster-Nyarko E."/>
            <person name="Jarju S."/>
            <person name="Secka A."/>
            <person name="Antonio M."/>
            <person name="Oren A."/>
            <person name="Chaudhuri R."/>
            <person name="La Ragione R.M."/>
            <person name="Hildebrand F."/>
            <person name="Pallen M.J."/>
        </authorList>
    </citation>
    <scope>NUCLEOTIDE SEQUENCE [LARGE SCALE GENOMIC DNA]</scope>
    <source>
        <strain evidence="1 2">Sa2CUA10</strain>
    </source>
</reference>
<dbReference type="EMBL" id="JACSQM010000001">
    <property type="protein sequence ID" value="MBD7962760.1"/>
    <property type="molecule type" value="Genomic_DNA"/>
</dbReference>
<dbReference type="Proteomes" id="UP000603641">
    <property type="component" value="Unassembled WGS sequence"/>
</dbReference>
<organism evidence="1 2">
    <name type="scientific">Fictibacillus norfolkensis</name>
    <dbReference type="NCBI Taxonomy" id="2762233"/>
    <lineage>
        <taxon>Bacteria</taxon>
        <taxon>Bacillati</taxon>
        <taxon>Bacillota</taxon>
        <taxon>Bacilli</taxon>
        <taxon>Bacillales</taxon>
        <taxon>Fictibacillaceae</taxon>
        <taxon>Fictibacillus</taxon>
    </lineage>
</organism>
<name>A0ABR8SH52_9BACL</name>
<evidence type="ECO:0008006" key="3">
    <source>
        <dbReference type="Google" id="ProtNLM"/>
    </source>
</evidence>
<accession>A0ABR8SH52</accession>
<dbReference type="InterPro" id="IPR046047">
    <property type="entry name" value="DUF6005"/>
</dbReference>
<keyword evidence="2" id="KW-1185">Reference proteome</keyword>
<proteinExistence type="predicted"/>
<comment type="caution">
    <text evidence="1">The sequence shown here is derived from an EMBL/GenBank/DDBJ whole genome shotgun (WGS) entry which is preliminary data.</text>
</comment>
<evidence type="ECO:0000313" key="2">
    <source>
        <dbReference type="Proteomes" id="UP000603641"/>
    </source>
</evidence>
<dbReference type="RefSeq" id="WP_191752062.1">
    <property type="nucleotide sequence ID" value="NZ_JACSQM010000001.1"/>
</dbReference>